<keyword evidence="8" id="KW-0812">Transmembrane</keyword>
<dbReference type="Pfam" id="PF00022">
    <property type="entry name" value="Actin"/>
    <property type="match status" value="1"/>
</dbReference>
<dbReference type="SMART" id="SM00268">
    <property type="entry name" value="ACTIN"/>
    <property type="match status" value="1"/>
</dbReference>
<dbReference type="InterPro" id="IPR004000">
    <property type="entry name" value="Actin"/>
</dbReference>
<keyword evidence="10" id="KW-1185">Reference proteome</keyword>
<comment type="subcellular location">
    <subcellularLocation>
        <location evidence="1">Cytoplasm</location>
    </subcellularLocation>
</comment>
<evidence type="ECO:0000256" key="7">
    <source>
        <dbReference type="ARBA" id="ARBA00073820"/>
    </source>
</evidence>
<accession>A0A084G7U1</accession>
<evidence type="ECO:0000256" key="2">
    <source>
        <dbReference type="ARBA" id="ARBA00005665"/>
    </source>
</evidence>
<keyword evidence="8" id="KW-0472">Membrane</keyword>
<dbReference type="CDD" id="cd10210">
    <property type="entry name" value="ASKHA_NBD_Arp6"/>
    <property type="match status" value="1"/>
</dbReference>
<dbReference type="Gene3D" id="3.90.640.10">
    <property type="entry name" value="Actin, Chain A, domain 4"/>
    <property type="match status" value="1"/>
</dbReference>
<dbReference type="PANTHER" id="PTHR11937">
    <property type="entry name" value="ACTIN"/>
    <property type="match status" value="1"/>
</dbReference>
<dbReference type="GeneID" id="27723646"/>
<comment type="caution">
    <text evidence="9">The sequence shown here is derived from an EMBL/GenBank/DDBJ whole genome shotgun (WGS) entry which is preliminary data.</text>
</comment>
<name>A0A084G7U1_PSEDA</name>
<dbReference type="HOGENOM" id="CLU_027965_1_1_1"/>
<organism evidence="9 10">
    <name type="scientific">Pseudallescheria apiosperma</name>
    <name type="common">Scedosporium apiospermum</name>
    <dbReference type="NCBI Taxonomy" id="563466"/>
    <lineage>
        <taxon>Eukaryota</taxon>
        <taxon>Fungi</taxon>
        <taxon>Dikarya</taxon>
        <taxon>Ascomycota</taxon>
        <taxon>Pezizomycotina</taxon>
        <taxon>Sordariomycetes</taxon>
        <taxon>Hypocreomycetidae</taxon>
        <taxon>Microascales</taxon>
        <taxon>Microascaceae</taxon>
        <taxon>Scedosporium</taxon>
    </lineage>
</organism>
<dbReference type="GO" id="GO:0000812">
    <property type="term" value="C:Swr1 complex"/>
    <property type="evidence" value="ECO:0007669"/>
    <property type="project" value="EnsemblFungi"/>
</dbReference>
<dbReference type="Proteomes" id="UP000028545">
    <property type="component" value="Unassembled WGS sequence"/>
</dbReference>
<dbReference type="OrthoDB" id="6220758at2759"/>
<feature type="transmembrane region" description="Helical" evidence="8">
    <location>
        <begin position="366"/>
        <end position="385"/>
    </location>
</feature>
<comment type="similarity">
    <text evidence="2">Belongs to the actin family. ARP6 subfamily.</text>
</comment>
<dbReference type="RefSeq" id="XP_016643202.1">
    <property type="nucleotide sequence ID" value="XM_016787093.1"/>
</dbReference>
<dbReference type="VEuPathDB" id="FungiDB:SAPIO_CDS4574"/>
<comment type="function">
    <text evidence="5">Component of the SWR1 complex which mediates the ATP-dependent exchange of histone H2A for the H2A variant HZT1 leading to transcriptional regulation of selected genes by chromatin remodeling. Involved in chromosome stability.</text>
</comment>
<evidence type="ECO:0000256" key="3">
    <source>
        <dbReference type="ARBA" id="ARBA00018633"/>
    </source>
</evidence>
<dbReference type="Gene3D" id="3.30.420.40">
    <property type="match status" value="2"/>
</dbReference>
<gene>
    <name evidence="9" type="ORF">SAPIO_CDS4574</name>
</gene>
<proteinExistence type="inferred from homology"/>
<evidence type="ECO:0000256" key="8">
    <source>
        <dbReference type="SAM" id="Phobius"/>
    </source>
</evidence>
<keyword evidence="8" id="KW-1133">Transmembrane helix</keyword>
<dbReference type="EMBL" id="JOWA01000093">
    <property type="protein sequence ID" value="KEZ43403.1"/>
    <property type="molecule type" value="Genomic_DNA"/>
</dbReference>
<dbReference type="GO" id="GO:0006338">
    <property type="term" value="P:chromatin remodeling"/>
    <property type="evidence" value="ECO:0007669"/>
    <property type="project" value="EnsemblFungi"/>
</dbReference>
<evidence type="ECO:0000256" key="4">
    <source>
        <dbReference type="ARBA" id="ARBA00022490"/>
    </source>
</evidence>
<dbReference type="KEGG" id="sapo:SAPIO_CDS4574"/>
<dbReference type="OMA" id="FFEEYEC"/>
<keyword evidence="4" id="KW-0963">Cytoplasm</keyword>
<evidence type="ECO:0000313" key="9">
    <source>
        <dbReference type="EMBL" id="KEZ43403.1"/>
    </source>
</evidence>
<evidence type="ECO:0000256" key="1">
    <source>
        <dbReference type="ARBA" id="ARBA00004496"/>
    </source>
</evidence>
<dbReference type="InterPro" id="IPR043129">
    <property type="entry name" value="ATPase_NBD"/>
</dbReference>
<dbReference type="AlphaFoldDB" id="A0A084G7U1"/>
<comment type="subunit">
    <text evidence="6">Component of the SWR1 chromatin remodeling complex.</text>
</comment>
<reference evidence="9 10" key="1">
    <citation type="journal article" date="2014" name="Genome Announc.">
        <title>Draft genome sequence of the pathogenic fungus Scedosporium apiospermum.</title>
        <authorList>
            <person name="Vandeputte P."/>
            <person name="Ghamrawi S."/>
            <person name="Rechenmann M."/>
            <person name="Iltis A."/>
            <person name="Giraud S."/>
            <person name="Fleury M."/>
            <person name="Thornton C."/>
            <person name="Delhaes L."/>
            <person name="Meyer W."/>
            <person name="Papon N."/>
            <person name="Bouchara J.P."/>
        </authorList>
    </citation>
    <scope>NUCLEOTIDE SEQUENCE [LARGE SCALE GENOMIC DNA]</scope>
    <source>
        <strain evidence="9 10">IHEM 14462</strain>
    </source>
</reference>
<dbReference type="SUPFAM" id="SSF53067">
    <property type="entry name" value="Actin-like ATPase domain"/>
    <property type="match status" value="2"/>
</dbReference>
<protein>
    <recommendedName>
        <fullName evidence="3">Actin-like protein ARP6</fullName>
    </recommendedName>
    <alternativeName>
        <fullName evidence="7">Actin-like protein arp6</fullName>
    </alternativeName>
</protein>
<dbReference type="FunFam" id="3.90.640.10:FF:000014">
    <property type="entry name" value="Putative actin-related protein 6"/>
    <property type="match status" value="1"/>
</dbReference>
<dbReference type="GO" id="GO:0005737">
    <property type="term" value="C:cytoplasm"/>
    <property type="evidence" value="ECO:0007669"/>
    <property type="project" value="UniProtKB-SubCell"/>
</dbReference>
<evidence type="ECO:0000256" key="5">
    <source>
        <dbReference type="ARBA" id="ARBA00025222"/>
    </source>
</evidence>
<evidence type="ECO:0000313" key="10">
    <source>
        <dbReference type="Proteomes" id="UP000028545"/>
    </source>
</evidence>
<sequence>MAGGRKTKSSGPAPPSKTLIIDNGGYTLKAGFAPPSPTSGADLSPRIIPNCIARDRHRKIYVGSELPQQCRDFGELQFRRPVDKGFIVNWEAQKEVWDGELFGGKGGLGCEPGETRLVLTEAPGGLPALQGNCDQMVFEEFGFASYYRAIGPTLNAYNNIQSFFGTTRDPATMTAPQVPAEIMLLVDSGYSHTTVTPLLHGRPLYSAVRRLDIGGKFLTNYLTRLLSLRHFDMRNDVYIVNEIKETACFVSLDFAADLEKTWKGSRGERRPVYVNGSDGIAKDYVLPDYHARQKGIIRDYDPAAHTKSRKLALGAAGNAADVNEDIITLRNERFSVPELLFNPMDIGLRQPGLPNLIMQSVSSLPVGLWPGLLANIVVVGGNALFSGFRERLQREVASLAPDDCTVRVAVPEDPVTATWKGGVRLAAHENIGKLSVSKAEYDEYGAAWVARKFAAGLPV</sequence>
<evidence type="ECO:0000256" key="6">
    <source>
        <dbReference type="ARBA" id="ARBA00063309"/>
    </source>
</evidence>